<dbReference type="Proteomes" id="UP000234845">
    <property type="component" value="Unassembled WGS sequence"/>
</dbReference>
<reference evidence="2" key="1">
    <citation type="submission" date="2017-11" db="EMBL/GenBank/DDBJ databases">
        <title>The draft genome sequence of Chromatocurvus sp. F02.</title>
        <authorList>
            <person name="Du Z.-J."/>
            <person name="Chang Y.-Q."/>
        </authorList>
    </citation>
    <scope>NUCLEOTIDE SEQUENCE [LARGE SCALE GENOMIC DNA]</scope>
    <source>
        <strain evidence="2">F02</strain>
    </source>
</reference>
<dbReference type="OrthoDB" id="5725465at2"/>
<evidence type="ECO:0008006" key="3">
    <source>
        <dbReference type="Google" id="ProtNLM"/>
    </source>
</evidence>
<dbReference type="InterPro" id="IPR035965">
    <property type="entry name" value="PAS-like_dom_sf"/>
</dbReference>
<dbReference type="SUPFAM" id="SSF55785">
    <property type="entry name" value="PYP-like sensor domain (PAS domain)"/>
    <property type="match status" value="1"/>
</dbReference>
<sequence length="234" mass="25889">MDWVEGIGQVMLAVRLDEDMLILSMSPMAEAVFGIKEADVQGKSLSEISRRDAIIAHLPPSWRRDQRLQKDSMGGLLEDAARAYGNATSWVWLLTPSGRMFRGICNVIKLDVGYVVYTANIEDPFNRTILRGEQDGTLVGLAGSRLDLHTLPIFEDFIGGSTLQQIATDHAISTSKVRTILDNLAEATGHNTAGELRISVCRLSTEELIPARQNIFPILCEQRHGFPQDDLPTD</sequence>
<dbReference type="InterPro" id="IPR000014">
    <property type="entry name" value="PAS"/>
</dbReference>
<name>A0A2N5XXU2_9GAMM</name>
<dbReference type="AlphaFoldDB" id="A0A2N5XXU2"/>
<gene>
    <name evidence="1" type="ORF">CWI75_17935</name>
</gene>
<dbReference type="RefSeq" id="WP_101522904.1">
    <property type="nucleotide sequence ID" value="NZ_PKLZ01000019.1"/>
</dbReference>
<evidence type="ECO:0000313" key="1">
    <source>
        <dbReference type="EMBL" id="PLW80975.1"/>
    </source>
</evidence>
<dbReference type="CDD" id="cd00130">
    <property type="entry name" value="PAS"/>
    <property type="match status" value="1"/>
</dbReference>
<protein>
    <recommendedName>
        <fullName evidence="3">PAS domain-containing protein</fullName>
    </recommendedName>
</protein>
<evidence type="ECO:0000313" key="2">
    <source>
        <dbReference type="Proteomes" id="UP000234845"/>
    </source>
</evidence>
<proteinExistence type="predicted"/>
<comment type="caution">
    <text evidence="1">The sequence shown here is derived from an EMBL/GenBank/DDBJ whole genome shotgun (WGS) entry which is preliminary data.</text>
</comment>
<keyword evidence="2" id="KW-1185">Reference proteome</keyword>
<accession>A0A2N5XXU2</accession>
<organism evidence="1 2">
    <name type="scientific">Kineobactrum sediminis</name>
    <dbReference type="NCBI Taxonomy" id="1905677"/>
    <lineage>
        <taxon>Bacteria</taxon>
        <taxon>Pseudomonadati</taxon>
        <taxon>Pseudomonadota</taxon>
        <taxon>Gammaproteobacteria</taxon>
        <taxon>Cellvibrionales</taxon>
        <taxon>Halieaceae</taxon>
        <taxon>Kineobactrum</taxon>
    </lineage>
</organism>
<dbReference type="EMBL" id="PKLZ01000019">
    <property type="protein sequence ID" value="PLW80975.1"/>
    <property type="molecule type" value="Genomic_DNA"/>
</dbReference>